<dbReference type="Proteomes" id="UP001497535">
    <property type="component" value="Unassembled WGS sequence"/>
</dbReference>
<evidence type="ECO:0000313" key="1">
    <source>
        <dbReference type="EMBL" id="CAK5089741.1"/>
    </source>
</evidence>
<gene>
    <name evidence="1" type="ORF">MENTE1834_LOCUS37479</name>
</gene>
<comment type="caution">
    <text evidence="1">The sequence shown here is derived from an EMBL/GenBank/DDBJ whole genome shotgun (WGS) entry which is preliminary data.</text>
</comment>
<sequence>MAFKINKIIFLLFLFVYCSISVENERREDSTPLLWIFDDKGLLRKDSVIGTPIQFDGPIKVNPSLKEQNQQQLINVFVYEPFLLRKYFNISPPSPLRAGQSFKLILAQQLQQYMDVDYLNITLQAQLIENNNQTSQLRVEQKELQIKLIGEENKNNNYEEEEKENNILIAKKDCNKIRDLNVGIEELGKNEEGIIEFNVILKSISSSIIYDKALIKLKLKEEGREEGKEGEKKNEIFYFFERPIYAFAVDPFNINNYFKGRKLLIGHLNYLNKTKIKENKNTNNYLKPKFVLSEGGEGFFNFEREEGGREGGNSSGILIYNGPIGQFNRNYTLKVLLLSDHFIDSALIHVLIPGIGSSSPTFQMPFQRIIVHKYGKDNGNEEIITENNSLFTLSAEDSDPDARLIYELGGAECQTISGILMKEEECLELFSLSPNGTTGQWILSLVEKEEENKEKIELENNLGEALLNISVRDEAHPLESSGSTLVLLKFIQQNDNQIINNSENINLNNNLTIKKEEEYSSPPILLKIKDSTPINSVIYSFGINNNKQKLFYFLSGLKNKYFFIDKENAILSVVFPLKNIGNSFQNLTIQIFNSLNSTLYTKIPLTIQIISEEREKDFLNKENLKEEENLNKLINGNLTKKLFLIKKEENNLEENEFIELPLNWENTSNISFDYLYQTIINNITTSNNNNKLIQNIIPSLFFIQTENIDNHISSIFPFTFPSNFENKFNLNTNNNNISTTPIPNIPIIPLPENSPIGTFILSIDFNSPPSKPFIKSLSNSSISFGIERRTINSLVIRTNQSLLKENQNEEEFLLPLNFALISIIENKEILLYKFSIQIISISNCQPFLNESQQLYFNLNEQELISSSHQLIPITSISAYINSKAKGCQQINYYLENKKEEENILINLNNQTGLISISLLNNLTENNKQIFLICWAQSGVFISSKILLIIQINKNKLIKNNLKIPNNGGISPLILQINEGIEKGSLLTTIKNNGNNNYFIKEEKNKEKLIEINKNNGEIRTLREIDFEEFGEENLPLRFSIINENNLDGEERNDGNLELLININNLNDNNPIFERKYFNFVLERDVVYVGYIIGQINAFDKEINDQIIYSIISCNYSFSRLSRQINPPNKIFTLDSQNGIISLNSPVEDFSPGSLFTLELAAENLDGRKADFNSFVYIWIVESTNIVSILVDKSPVELNNLKVLEYLKLLNEAISPLNLLLQEIRYKPVTDLDGIPARKSALLQTIFFNGTKLINYIEIEKIVKDLDIEGLIGFERNLLLPSPSSSSSTLNHQLTTTLTINSTTNSSQLLLPLSFIFLFLLSIIISVLFVLICQRKRQQKIKKQIEELNLNRKNNNFSSSSQSDNFCDILCRPPFPPPLHHFILSPPPPPPPPPTHSYGIVDLWRPSLPPPPTPLIVQLSSSIKAASESQYSQNNSDYYTVQEMKIAL</sequence>
<proteinExistence type="predicted"/>
<keyword evidence="2" id="KW-1185">Reference proteome</keyword>
<name>A0ACB1AFD1_MELEN</name>
<evidence type="ECO:0000313" key="2">
    <source>
        <dbReference type="Proteomes" id="UP001497535"/>
    </source>
</evidence>
<dbReference type="EMBL" id="CAVMJV010000078">
    <property type="protein sequence ID" value="CAK5089741.1"/>
    <property type="molecule type" value="Genomic_DNA"/>
</dbReference>
<accession>A0ACB1AFD1</accession>
<protein>
    <submittedName>
        <fullName evidence="1">Uncharacterized protein</fullName>
    </submittedName>
</protein>
<reference evidence="1" key="1">
    <citation type="submission" date="2023-11" db="EMBL/GenBank/DDBJ databases">
        <authorList>
            <person name="Poullet M."/>
        </authorList>
    </citation>
    <scope>NUCLEOTIDE SEQUENCE</scope>
    <source>
        <strain evidence="1">E1834</strain>
    </source>
</reference>
<organism evidence="1 2">
    <name type="scientific">Meloidogyne enterolobii</name>
    <name type="common">Root-knot nematode worm</name>
    <name type="synonym">Meloidogyne mayaguensis</name>
    <dbReference type="NCBI Taxonomy" id="390850"/>
    <lineage>
        <taxon>Eukaryota</taxon>
        <taxon>Metazoa</taxon>
        <taxon>Ecdysozoa</taxon>
        <taxon>Nematoda</taxon>
        <taxon>Chromadorea</taxon>
        <taxon>Rhabditida</taxon>
        <taxon>Tylenchina</taxon>
        <taxon>Tylenchomorpha</taxon>
        <taxon>Tylenchoidea</taxon>
        <taxon>Meloidogynidae</taxon>
        <taxon>Meloidogyninae</taxon>
        <taxon>Meloidogyne</taxon>
    </lineage>
</organism>